<dbReference type="GO" id="GO:0016747">
    <property type="term" value="F:acyltransferase activity, transferring groups other than amino-acyl groups"/>
    <property type="evidence" value="ECO:0007669"/>
    <property type="project" value="InterPro"/>
</dbReference>
<keyword evidence="1" id="KW-0808">Transferase</keyword>
<dbReference type="Pfam" id="PF00583">
    <property type="entry name" value="Acetyltransf_1"/>
    <property type="match status" value="1"/>
</dbReference>
<dbReference type="AlphaFoldDB" id="A0AAD9DHX1"/>
<dbReference type="PANTHER" id="PTHR43072">
    <property type="entry name" value="N-ACETYLTRANSFERASE"/>
    <property type="match status" value="1"/>
</dbReference>
<dbReference type="EMBL" id="JATAAI010000004">
    <property type="protein sequence ID" value="KAK1746233.1"/>
    <property type="molecule type" value="Genomic_DNA"/>
</dbReference>
<evidence type="ECO:0000313" key="6">
    <source>
        <dbReference type="Proteomes" id="UP001224775"/>
    </source>
</evidence>
<evidence type="ECO:0000259" key="4">
    <source>
        <dbReference type="PROSITE" id="PS51186"/>
    </source>
</evidence>
<keyword evidence="6" id="KW-1185">Reference proteome</keyword>
<feature type="domain" description="N-acetyltransferase" evidence="4">
    <location>
        <begin position="35"/>
        <end position="221"/>
    </location>
</feature>
<accession>A0AAD9DHX1</accession>
<dbReference type="CDD" id="cd04301">
    <property type="entry name" value="NAT_SF"/>
    <property type="match status" value="1"/>
</dbReference>
<dbReference type="Proteomes" id="UP001224775">
    <property type="component" value="Unassembled WGS sequence"/>
</dbReference>
<evidence type="ECO:0000313" key="5">
    <source>
        <dbReference type="EMBL" id="KAK1746233.1"/>
    </source>
</evidence>
<dbReference type="PROSITE" id="PS51186">
    <property type="entry name" value="GNAT"/>
    <property type="match status" value="1"/>
</dbReference>
<name>A0AAD9DHX1_9STRA</name>
<gene>
    <name evidence="5" type="ORF">QTG54_002840</name>
</gene>
<evidence type="ECO:0000256" key="1">
    <source>
        <dbReference type="ARBA" id="ARBA00022679"/>
    </source>
</evidence>
<keyword evidence="3" id="KW-0732">Signal</keyword>
<dbReference type="InterPro" id="IPR016181">
    <property type="entry name" value="Acyl_CoA_acyltransferase"/>
</dbReference>
<dbReference type="InterPro" id="IPR000182">
    <property type="entry name" value="GNAT_dom"/>
</dbReference>
<dbReference type="Gene3D" id="3.40.630.30">
    <property type="match status" value="1"/>
</dbReference>
<evidence type="ECO:0000256" key="2">
    <source>
        <dbReference type="ARBA" id="ARBA00023315"/>
    </source>
</evidence>
<organism evidence="5 6">
    <name type="scientific">Skeletonema marinoi</name>
    <dbReference type="NCBI Taxonomy" id="267567"/>
    <lineage>
        <taxon>Eukaryota</taxon>
        <taxon>Sar</taxon>
        <taxon>Stramenopiles</taxon>
        <taxon>Ochrophyta</taxon>
        <taxon>Bacillariophyta</taxon>
        <taxon>Coscinodiscophyceae</taxon>
        <taxon>Thalassiosirophycidae</taxon>
        <taxon>Thalassiosirales</taxon>
        <taxon>Skeletonemataceae</taxon>
        <taxon>Skeletonema</taxon>
        <taxon>Skeletonema marinoi-dohrnii complex</taxon>
    </lineage>
</organism>
<dbReference type="SUPFAM" id="SSF55729">
    <property type="entry name" value="Acyl-CoA N-acyltransferases (Nat)"/>
    <property type="match status" value="1"/>
</dbReference>
<keyword evidence="2" id="KW-0012">Acyltransferase</keyword>
<proteinExistence type="predicted"/>
<protein>
    <recommendedName>
        <fullName evidence="4">N-acetyltransferase domain-containing protein</fullName>
    </recommendedName>
</protein>
<comment type="caution">
    <text evidence="5">The sequence shown here is derived from an EMBL/GenBank/DDBJ whole genome shotgun (WGS) entry which is preliminary data.</text>
</comment>
<feature type="chain" id="PRO_5042095414" description="N-acetyltransferase domain-containing protein" evidence="3">
    <location>
        <begin position="23"/>
        <end position="405"/>
    </location>
</feature>
<reference evidence="5" key="1">
    <citation type="submission" date="2023-06" db="EMBL/GenBank/DDBJ databases">
        <title>Survivors Of The Sea: Transcriptome response of Skeletonema marinoi to long-term dormancy.</title>
        <authorList>
            <person name="Pinder M.I.M."/>
            <person name="Kourtchenko O."/>
            <person name="Robertson E.K."/>
            <person name="Larsson T."/>
            <person name="Maumus F."/>
            <person name="Osuna-Cruz C.M."/>
            <person name="Vancaester E."/>
            <person name="Stenow R."/>
            <person name="Vandepoele K."/>
            <person name="Ploug H."/>
            <person name="Bruchert V."/>
            <person name="Godhe A."/>
            <person name="Topel M."/>
        </authorList>
    </citation>
    <scope>NUCLEOTIDE SEQUENCE</scope>
    <source>
        <strain evidence="5">R05AC</strain>
    </source>
</reference>
<evidence type="ECO:0000256" key="3">
    <source>
        <dbReference type="SAM" id="SignalP"/>
    </source>
</evidence>
<sequence>MPSSSKIISLALLTTTASPTLSFNTKTMATTSPNYHIRPYDPTRDRTSLEEICANIYGGSDYLPKVANTYVKDDSCSFLALTTKRTEDCQQQQQQDGQEDDTIIAVANYKRLPAQNAAWIEAVRTHSNYRNQGLASKLLQSIVLLAKEEDKNNKHQSPTNILTCTVKSNKGMQRVFDKLGFVQTNRISILSFSALRQLPGWDAKDTTITQGKPLLDALDLNHLISPGARSIPASSWSTITTENQLLEQLNDMQKESEGRTCGFLPGLHEYIVPGPKRVDLKRSMERGLVLALNIPLDDKELSCCDGETTINRKSERAILAFTQDERISSLKSNWVCSISAHSTLAFEAALHHAHSSEIAQRINGTTEMVPFCLTFDDAVPVEEGTIAHALPRVDDECVVFAYKRM</sequence>
<dbReference type="PANTHER" id="PTHR43072:SF23">
    <property type="entry name" value="UPF0039 PROTEIN C11D3.02C"/>
    <property type="match status" value="1"/>
</dbReference>
<feature type="signal peptide" evidence="3">
    <location>
        <begin position="1"/>
        <end position="22"/>
    </location>
</feature>